<comment type="caution">
    <text evidence="1">The sequence shown here is derived from an EMBL/GenBank/DDBJ whole genome shotgun (WGS) entry which is preliminary data.</text>
</comment>
<accession>A0A7V7YF35</accession>
<dbReference type="AlphaFoldDB" id="A0A7V7YF35"/>
<dbReference type="RefSeq" id="WP_152153286.1">
    <property type="nucleotide sequence ID" value="NZ_WELC01000016.1"/>
</dbReference>
<organism evidence="1 2">
    <name type="scientific">Stenotrophomonas rhizophila</name>
    <dbReference type="NCBI Taxonomy" id="216778"/>
    <lineage>
        <taxon>Bacteria</taxon>
        <taxon>Pseudomonadati</taxon>
        <taxon>Pseudomonadota</taxon>
        <taxon>Gammaproteobacteria</taxon>
        <taxon>Lysobacterales</taxon>
        <taxon>Lysobacteraceae</taxon>
        <taxon>Stenotrophomonas</taxon>
    </lineage>
</organism>
<gene>
    <name evidence="1" type="ORF">F9K92_12685</name>
</gene>
<dbReference type="InterPro" id="IPR036770">
    <property type="entry name" value="Ankyrin_rpt-contain_sf"/>
</dbReference>
<sequence>MEAKAEALGWGKAYASNPDFKAIFDEMHEAVDGLPPLLLVRGQELPFPQLHHACLEADLELVTALLDAGLAADTYPCTEDEDDEPALVWLARDELLSSDEKIIVATLLLDRGADVNEGGALDHAKEAEEESFVEFLVRRGAE</sequence>
<name>A0A7V7YF35_9GAMM</name>
<reference evidence="1 2" key="1">
    <citation type="submission" date="2019-10" db="EMBL/GenBank/DDBJ databases">
        <title>Halotolerant bacteria associated to Saharan-endemic halophytes Stipa tenacissima L. and Atriplex halimus L mitigate salt stress and promote growth of tomato plants.</title>
        <authorList>
            <person name="Dif G."/>
        </authorList>
    </citation>
    <scope>NUCLEOTIDE SEQUENCE [LARGE SCALE GENOMIC DNA]</scope>
    <source>
        <strain evidence="1 2">IS26</strain>
    </source>
</reference>
<protein>
    <recommendedName>
        <fullName evidence="3">Ankyrin repeat domain-containing protein</fullName>
    </recommendedName>
</protein>
<dbReference type="SUPFAM" id="SSF48403">
    <property type="entry name" value="Ankyrin repeat"/>
    <property type="match status" value="1"/>
</dbReference>
<evidence type="ECO:0000313" key="2">
    <source>
        <dbReference type="Proteomes" id="UP000449004"/>
    </source>
</evidence>
<evidence type="ECO:0008006" key="3">
    <source>
        <dbReference type="Google" id="ProtNLM"/>
    </source>
</evidence>
<dbReference type="Proteomes" id="UP000449004">
    <property type="component" value="Unassembled WGS sequence"/>
</dbReference>
<dbReference type="EMBL" id="WELC01000016">
    <property type="protein sequence ID" value="KAB7629640.1"/>
    <property type="molecule type" value="Genomic_DNA"/>
</dbReference>
<evidence type="ECO:0000313" key="1">
    <source>
        <dbReference type="EMBL" id="KAB7629640.1"/>
    </source>
</evidence>
<proteinExistence type="predicted"/>
<dbReference type="Gene3D" id="1.25.40.20">
    <property type="entry name" value="Ankyrin repeat-containing domain"/>
    <property type="match status" value="1"/>
</dbReference>